<gene>
    <name evidence="4" type="primary">LOC115216292</name>
</gene>
<dbReference type="RefSeq" id="XP_029641354.1">
    <property type="nucleotide sequence ID" value="XM_029785494.1"/>
</dbReference>
<dbReference type="PANTHER" id="PTHR46599:SF2">
    <property type="entry name" value="PIGGYBAC TRANSPOSABLE ELEMENT-DERIVED PROTEIN 4-LIKE"/>
    <property type="match status" value="1"/>
</dbReference>
<dbReference type="KEGG" id="osn:115216292"/>
<accession>A0A6P7SSZ3</accession>
<dbReference type="PANTHER" id="PTHR46599">
    <property type="entry name" value="PIGGYBAC TRANSPOSABLE ELEMENT-DERIVED PROTEIN 4"/>
    <property type="match status" value="1"/>
</dbReference>
<dbReference type="AlphaFoldDB" id="A0A6P7SSZ3"/>
<feature type="region of interest" description="Disordered" evidence="1">
    <location>
        <begin position="36"/>
        <end position="64"/>
    </location>
</feature>
<organism evidence="3 4">
    <name type="scientific">Octopus sinensis</name>
    <name type="common">East Asian common octopus</name>
    <dbReference type="NCBI Taxonomy" id="2607531"/>
    <lineage>
        <taxon>Eukaryota</taxon>
        <taxon>Metazoa</taxon>
        <taxon>Spiralia</taxon>
        <taxon>Lophotrochozoa</taxon>
        <taxon>Mollusca</taxon>
        <taxon>Cephalopoda</taxon>
        <taxon>Coleoidea</taxon>
        <taxon>Octopodiformes</taxon>
        <taxon>Octopoda</taxon>
        <taxon>Incirrata</taxon>
        <taxon>Octopodidae</taxon>
        <taxon>Octopus</taxon>
    </lineage>
</organism>
<feature type="compositionally biased region" description="Acidic residues" evidence="1">
    <location>
        <begin position="36"/>
        <end position="53"/>
    </location>
</feature>
<dbReference type="InterPro" id="IPR029526">
    <property type="entry name" value="PGBD"/>
</dbReference>
<evidence type="ECO:0000313" key="4">
    <source>
        <dbReference type="RefSeq" id="XP_029641354.1"/>
    </source>
</evidence>
<feature type="domain" description="PiggyBac transposable element-derived protein" evidence="2">
    <location>
        <begin position="89"/>
        <end position="242"/>
    </location>
</feature>
<protein>
    <submittedName>
        <fullName evidence="4">PiggyBac transposable element-derived protein 4-like</fullName>
    </submittedName>
</protein>
<dbReference type="Proteomes" id="UP000515154">
    <property type="component" value="Linkage group LG10"/>
</dbReference>
<evidence type="ECO:0000313" key="3">
    <source>
        <dbReference type="Proteomes" id="UP000515154"/>
    </source>
</evidence>
<evidence type="ECO:0000256" key="1">
    <source>
        <dbReference type="SAM" id="MobiDB-lite"/>
    </source>
</evidence>
<proteinExistence type="predicted"/>
<sequence>MVSASSDSDFEGFTIDDVEDINENKSILTWDESDIDISDYSSDEEDFDNESEENESHENDSVNKATWSKITTPVTISDFTENTGPHPQPLDYLFLFLPESFFENVVEQTNKYVQHLISVRGRSNPLWQPTNTAEMRAFFTINIMFGVKQLPRLWNYWSPDVRYGDPYISNIMSKTRYSKISQYLHLTDSSNAPNKNDPNYDPLYKVRPVIDLLVHNYKTIYLPGKNISVDEAMIGFKGRVHACQTY</sequence>
<evidence type="ECO:0000259" key="2">
    <source>
        <dbReference type="Pfam" id="PF13843"/>
    </source>
</evidence>
<reference evidence="4" key="1">
    <citation type="submission" date="2025-08" db="UniProtKB">
        <authorList>
            <consortium name="RefSeq"/>
        </authorList>
    </citation>
    <scope>IDENTIFICATION</scope>
</reference>
<keyword evidence="3" id="KW-1185">Reference proteome</keyword>
<dbReference type="Pfam" id="PF13843">
    <property type="entry name" value="DDE_Tnp_1_7"/>
    <property type="match status" value="1"/>
</dbReference>
<name>A0A6P7SSZ3_9MOLL</name>